<name>A0AAD6BL86_9TELE</name>
<feature type="non-terminal residue" evidence="2">
    <location>
        <position position="1"/>
    </location>
</feature>
<evidence type="ECO:0000313" key="3">
    <source>
        <dbReference type="Proteomes" id="UP001219934"/>
    </source>
</evidence>
<dbReference type="Proteomes" id="UP001219934">
    <property type="component" value="Unassembled WGS sequence"/>
</dbReference>
<organism evidence="2 3">
    <name type="scientific">Pogonophryne albipinna</name>
    <dbReference type="NCBI Taxonomy" id="1090488"/>
    <lineage>
        <taxon>Eukaryota</taxon>
        <taxon>Metazoa</taxon>
        <taxon>Chordata</taxon>
        <taxon>Craniata</taxon>
        <taxon>Vertebrata</taxon>
        <taxon>Euteleostomi</taxon>
        <taxon>Actinopterygii</taxon>
        <taxon>Neopterygii</taxon>
        <taxon>Teleostei</taxon>
        <taxon>Neoteleostei</taxon>
        <taxon>Acanthomorphata</taxon>
        <taxon>Eupercaria</taxon>
        <taxon>Perciformes</taxon>
        <taxon>Notothenioidei</taxon>
        <taxon>Pogonophryne</taxon>
    </lineage>
</organism>
<comment type="caution">
    <text evidence="2">The sequence shown here is derived from an EMBL/GenBank/DDBJ whole genome shotgun (WGS) entry which is preliminary data.</text>
</comment>
<dbReference type="EMBL" id="JAPTMU010000002">
    <property type="protein sequence ID" value="KAJ4946897.1"/>
    <property type="molecule type" value="Genomic_DNA"/>
</dbReference>
<sequence length="113" mass="12365">GPVATGQNRSHLNGAFLVHRFCTQRPHTGRGDPYSSPPKWDSILQGRGVTQSLPKRCGSPSADNSSRRGEQPQQATGQTTVNQMCTLQKTLIQISSMEILAVNIMSMMLRQIS</sequence>
<accession>A0AAD6BL86</accession>
<reference evidence="2" key="1">
    <citation type="submission" date="2022-11" db="EMBL/GenBank/DDBJ databases">
        <title>Chromosome-level genome of Pogonophryne albipinna.</title>
        <authorList>
            <person name="Jo E."/>
        </authorList>
    </citation>
    <scope>NUCLEOTIDE SEQUENCE</scope>
    <source>
        <strain evidence="2">SGF0006</strain>
        <tissue evidence="2">Muscle</tissue>
    </source>
</reference>
<keyword evidence="3" id="KW-1185">Reference proteome</keyword>
<evidence type="ECO:0000313" key="2">
    <source>
        <dbReference type="EMBL" id="KAJ4946897.1"/>
    </source>
</evidence>
<gene>
    <name evidence="2" type="ORF">JOQ06_008940</name>
</gene>
<dbReference type="AlphaFoldDB" id="A0AAD6BL86"/>
<protein>
    <submittedName>
        <fullName evidence="2">Uncharacterized protein</fullName>
    </submittedName>
</protein>
<feature type="non-terminal residue" evidence="2">
    <location>
        <position position="113"/>
    </location>
</feature>
<proteinExistence type="predicted"/>
<evidence type="ECO:0000256" key="1">
    <source>
        <dbReference type="SAM" id="MobiDB-lite"/>
    </source>
</evidence>
<feature type="compositionally biased region" description="Polar residues" evidence="1">
    <location>
        <begin position="71"/>
        <end position="81"/>
    </location>
</feature>
<feature type="region of interest" description="Disordered" evidence="1">
    <location>
        <begin position="24"/>
        <end position="81"/>
    </location>
</feature>